<dbReference type="Proteomes" id="UP001497644">
    <property type="component" value="Chromosome 9"/>
</dbReference>
<dbReference type="EMBL" id="OZ034832">
    <property type="protein sequence ID" value="CAL1689521.1"/>
    <property type="molecule type" value="Genomic_DNA"/>
</dbReference>
<dbReference type="InterPro" id="IPR009091">
    <property type="entry name" value="RCC1/BLIP-II"/>
</dbReference>
<dbReference type="Pfam" id="PF00651">
    <property type="entry name" value="BTB"/>
    <property type="match status" value="1"/>
</dbReference>
<proteinExistence type="predicted"/>
<gene>
    <name evidence="4" type="ORF">LPLAT_LOCUS14430</name>
</gene>
<dbReference type="PANTHER" id="PTHR22870:SF360">
    <property type="entry name" value="ULTRAVIOLET-B RECEPTOR UVR8"/>
    <property type="match status" value="1"/>
</dbReference>
<dbReference type="PROSITE" id="PS50012">
    <property type="entry name" value="RCC1_3"/>
    <property type="match status" value="2"/>
</dbReference>
<dbReference type="InterPro" id="IPR000210">
    <property type="entry name" value="BTB/POZ_dom"/>
</dbReference>
<dbReference type="PANTHER" id="PTHR22870">
    <property type="entry name" value="REGULATOR OF CHROMOSOME CONDENSATION"/>
    <property type="match status" value="1"/>
</dbReference>
<evidence type="ECO:0000256" key="1">
    <source>
        <dbReference type="ARBA" id="ARBA00022737"/>
    </source>
</evidence>
<keyword evidence="5" id="KW-1185">Reference proteome</keyword>
<organism evidence="4 5">
    <name type="scientific">Lasius platythorax</name>
    <dbReference type="NCBI Taxonomy" id="488582"/>
    <lineage>
        <taxon>Eukaryota</taxon>
        <taxon>Metazoa</taxon>
        <taxon>Ecdysozoa</taxon>
        <taxon>Arthropoda</taxon>
        <taxon>Hexapoda</taxon>
        <taxon>Insecta</taxon>
        <taxon>Pterygota</taxon>
        <taxon>Neoptera</taxon>
        <taxon>Endopterygota</taxon>
        <taxon>Hymenoptera</taxon>
        <taxon>Apocrita</taxon>
        <taxon>Aculeata</taxon>
        <taxon>Formicoidea</taxon>
        <taxon>Formicidae</taxon>
        <taxon>Formicinae</taxon>
        <taxon>Lasius</taxon>
        <taxon>Lasius</taxon>
    </lineage>
</organism>
<evidence type="ECO:0000313" key="5">
    <source>
        <dbReference type="Proteomes" id="UP001497644"/>
    </source>
</evidence>
<sequence>MDHDQSEVVEDSYRPWLRNFLLNKCKILKVRTGNAEEDVQRNSRKCPLELKRWPIFNLLDLEFILQIHTVMIFGDAKAAIIMTRDKMVYALGTNNNGRLGFKSKEYKTLYLKEIETLCGKNITKFVCCSQMCSALTEKGKVYFWGINILEQTPTSTVKTPFQIDELDEQFVVDIACSAKYFLFLTIGGMMYVWGEHSYTANKDECLVEDRICIWRSFAMIPMTQNISNEKMGVAFIACGANFNIAITFENLVYSWGSNEYDQLGIGEFMSCGIPQYENPNVKFKYSPHEIILLSNKNIVKVACGYAHTLALSNDGKVYVWGKNNYGQLGMGCERNFNRPALLPMEEKILDIAAAYLGDSSAAFCSDGHIYMWGYWLGEKILKPVVTKFSNIYDVFTYNVPYTTYNFVSANEHEHACETSNILKCLETAFNDSKTSDFIIEIEGKFIHVHKIILIMRNEYFKSMFTLSWAGKNHGVIEQFSYPVYKVFLQYLYTEIIKISTVGNLLELLVLSNVYCETKLKKYCSELIKPRITISNVILVYKTAIHCSVEDLEECSFQFILNNLTIVFLKEFVNLDYDMQLDLTLKVAKAHGFKT</sequence>
<evidence type="ECO:0000313" key="4">
    <source>
        <dbReference type="EMBL" id="CAL1689521.1"/>
    </source>
</evidence>
<dbReference type="InterPro" id="IPR000408">
    <property type="entry name" value="Reg_chr_condens"/>
</dbReference>
<dbReference type="SUPFAM" id="SSF50985">
    <property type="entry name" value="RCC1/BLIP-II"/>
    <property type="match status" value="1"/>
</dbReference>
<dbReference type="SUPFAM" id="SSF54695">
    <property type="entry name" value="POZ domain"/>
    <property type="match status" value="1"/>
</dbReference>
<dbReference type="Gene3D" id="2.130.10.30">
    <property type="entry name" value="Regulator of chromosome condensation 1/beta-lactamase-inhibitor protein II"/>
    <property type="match status" value="2"/>
</dbReference>
<dbReference type="PRINTS" id="PR00633">
    <property type="entry name" value="RCCNDNSATION"/>
</dbReference>
<accession>A0AAV2PC21</accession>
<dbReference type="InterPro" id="IPR058923">
    <property type="entry name" value="RCC1-like_dom"/>
</dbReference>
<evidence type="ECO:0000256" key="2">
    <source>
        <dbReference type="PROSITE-ProRule" id="PRU00235"/>
    </source>
</evidence>
<dbReference type="InterPro" id="IPR011333">
    <property type="entry name" value="SKP1/BTB/POZ_sf"/>
</dbReference>
<name>A0AAV2PC21_9HYME</name>
<keyword evidence="1" id="KW-0677">Repeat</keyword>
<dbReference type="Pfam" id="PF25390">
    <property type="entry name" value="WD40_RLD"/>
    <property type="match status" value="1"/>
</dbReference>
<protein>
    <recommendedName>
        <fullName evidence="3">BTB domain-containing protein</fullName>
    </recommendedName>
</protein>
<reference evidence="4" key="1">
    <citation type="submission" date="2024-04" db="EMBL/GenBank/DDBJ databases">
        <authorList>
            <consortium name="Molecular Ecology Group"/>
        </authorList>
    </citation>
    <scope>NUCLEOTIDE SEQUENCE</scope>
</reference>
<dbReference type="PROSITE" id="PS50097">
    <property type="entry name" value="BTB"/>
    <property type="match status" value="1"/>
</dbReference>
<dbReference type="InterPro" id="IPR051210">
    <property type="entry name" value="Ub_ligase/GEF_domain"/>
</dbReference>
<dbReference type="SMART" id="SM00225">
    <property type="entry name" value="BTB"/>
    <property type="match status" value="1"/>
</dbReference>
<dbReference type="Gene3D" id="3.30.710.10">
    <property type="entry name" value="Potassium Channel Kv1.1, Chain A"/>
    <property type="match status" value="1"/>
</dbReference>
<dbReference type="AlphaFoldDB" id="A0AAV2PC21"/>
<feature type="domain" description="BTB" evidence="3">
    <location>
        <begin position="435"/>
        <end position="500"/>
    </location>
</feature>
<feature type="repeat" description="RCC1" evidence="2">
    <location>
        <begin position="315"/>
        <end position="367"/>
    </location>
</feature>
<feature type="repeat" description="RCC1" evidence="2">
    <location>
        <begin position="250"/>
        <end position="314"/>
    </location>
</feature>
<evidence type="ECO:0000259" key="3">
    <source>
        <dbReference type="PROSITE" id="PS50097"/>
    </source>
</evidence>